<evidence type="ECO:0000256" key="10">
    <source>
        <dbReference type="PROSITE-ProRule" id="PRU00282"/>
    </source>
</evidence>
<dbReference type="SUPFAM" id="SSF103506">
    <property type="entry name" value="Mitochondrial carrier"/>
    <property type="match status" value="1"/>
</dbReference>
<dbReference type="Pfam" id="PF00153">
    <property type="entry name" value="Mito_carr"/>
    <property type="match status" value="3"/>
</dbReference>
<evidence type="ECO:0000256" key="1">
    <source>
        <dbReference type="ARBA" id="ARBA00004448"/>
    </source>
</evidence>
<dbReference type="GO" id="GO:0005471">
    <property type="term" value="F:ATP:ADP antiporter activity"/>
    <property type="evidence" value="ECO:0007669"/>
    <property type="project" value="InterPro"/>
</dbReference>
<evidence type="ECO:0000256" key="9">
    <source>
        <dbReference type="ARBA" id="ARBA00023136"/>
    </source>
</evidence>
<keyword evidence="9 10" id="KW-0472">Membrane</keyword>
<dbReference type="InterPro" id="IPR002067">
    <property type="entry name" value="MCP"/>
</dbReference>
<dbReference type="InterPro" id="IPR002113">
    <property type="entry name" value="ADT_euk_type"/>
</dbReference>
<keyword evidence="7 12" id="KW-1133">Transmembrane helix</keyword>
<dbReference type="PANTHER" id="PTHR46356">
    <property type="entry name" value="MITOCHONDRIAL 2-OXODICARBOXYLATE CARRIER"/>
    <property type="match status" value="1"/>
</dbReference>
<dbReference type="Gene3D" id="1.50.40.10">
    <property type="entry name" value="Mitochondrial carrier domain"/>
    <property type="match status" value="1"/>
</dbReference>
<dbReference type="Proteomes" id="UP000799770">
    <property type="component" value="Unassembled WGS sequence"/>
</dbReference>
<evidence type="ECO:0000256" key="7">
    <source>
        <dbReference type="ARBA" id="ARBA00022989"/>
    </source>
</evidence>
<sequence length="314" mass="34251">MTTKAEPVSNIGEDVKPKTLPFRYQFVAGAVAGISEILVMYPLDIVKTRIQLQHGKAVDGQGYTGVIDCFRKIIKNEGASRLYRGITAPILMEVPKRAIKFSSNDTFGPLYQRLFDAPAITQPLAVLTGASAGAVESLVVVPFELLKIRLQDKTSASRYNGLVDCLVKVVRQEGPLALYNGFESTLWRHIVWNAGYFGCIFQVRVQLPTPETSSNPKMQKTLNDLAAGFVGGIAGTTLNTPLDVVKSRIQSVAKVEGVRPKYNWAWPSLGIVAREEGFRALYKGYVAKILRFGPGGGVLLVVYSAVAEFLGKVV</sequence>
<organism evidence="13 14">
    <name type="scientific">Lophiotrema nucula</name>
    <dbReference type="NCBI Taxonomy" id="690887"/>
    <lineage>
        <taxon>Eukaryota</taxon>
        <taxon>Fungi</taxon>
        <taxon>Dikarya</taxon>
        <taxon>Ascomycota</taxon>
        <taxon>Pezizomycotina</taxon>
        <taxon>Dothideomycetes</taxon>
        <taxon>Pleosporomycetidae</taxon>
        <taxon>Pleosporales</taxon>
        <taxon>Lophiotremataceae</taxon>
        <taxon>Lophiotrema</taxon>
    </lineage>
</organism>
<gene>
    <name evidence="13" type="ORF">BDV96DRAFT_651947</name>
</gene>
<evidence type="ECO:0000313" key="14">
    <source>
        <dbReference type="Proteomes" id="UP000799770"/>
    </source>
</evidence>
<dbReference type="InterPro" id="IPR023395">
    <property type="entry name" value="MCP_dom_sf"/>
</dbReference>
<dbReference type="GO" id="GO:1990544">
    <property type="term" value="P:mitochondrial ATP transmembrane transport"/>
    <property type="evidence" value="ECO:0007669"/>
    <property type="project" value="InterPro"/>
</dbReference>
<dbReference type="EMBL" id="ML977342">
    <property type="protein sequence ID" value="KAF2109517.1"/>
    <property type="molecule type" value="Genomic_DNA"/>
</dbReference>
<evidence type="ECO:0000256" key="4">
    <source>
        <dbReference type="ARBA" id="ARBA00022692"/>
    </source>
</evidence>
<evidence type="ECO:0000256" key="12">
    <source>
        <dbReference type="SAM" id="Phobius"/>
    </source>
</evidence>
<dbReference type="OrthoDB" id="434783at2759"/>
<dbReference type="PRINTS" id="PR00926">
    <property type="entry name" value="MITOCARRIER"/>
</dbReference>
<evidence type="ECO:0000256" key="6">
    <source>
        <dbReference type="ARBA" id="ARBA00022792"/>
    </source>
</evidence>
<name>A0A6A5YSR3_9PLEO</name>
<dbReference type="InterPro" id="IPR018108">
    <property type="entry name" value="MCP_transmembrane"/>
</dbReference>
<keyword evidence="3 11" id="KW-0813">Transport</keyword>
<dbReference type="PANTHER" id="PTHR46356:SF1">
    <property type="entry name" value="MITOCHONDRIAL 2-OXODICARBOXYLATE CARRIER"/>
    <property type="match status" value="1"/>
</dbReference>
<accession>A0A6A5YSR3</accession>
<proteinExistence type="inferred from homology"/>
<keyword evidence="8" id="KW-0496">Mitochondrion</keyword>
<dbReference type="PROSITE" id="PS50920">
    <property type="entry name" value="SOLCAR"/>
    <property type="match status" value="3"/>
</dbReference>
<evidence type="ECO:0000256" key="11">
    <source>
        <dbReference type="RuleBase" id="RU000488"/>
    </source>
</evidence>
<keyword evidence="6" id="KW-0999">Mitochondrion inner membrane</keyword>
<comment type="subcellular location">
    <subcellularLocation>
        <location evidence="1">Mitochondrion inner membrane</location>
        <topology evidence="1">Multi-pass membrane protein</topology>
    </subcellularLocation>
</comment>
<dbReference type="AlphaFoldDB" id="A0A6A5YSR3"/>
<evidence type="ECO:0000256" key="3">
    <source>
        <dbReference type="ARBA" id="ARBA00022448"/>
    </source>
</evidence>
<feature type="repeat" description="Solcar" evidence="10">
    <location>
        <begin position="120"/>
        <end position="206"/>
    </location>
</feature>
<evidence type="ECO:0000313" key="13">
    <source>
        <dbReference type="EMBL" id="KAF2109517.1"/>
    </source>
</evidence>
<evidence type="ECO:0000256" key="5">
    <source>
        <dbReference type="ARBA" id="ARBA00022737"/>
    </source>
</evidence>
<feature type="transmembrane region" description="Helical" evidence="12">
    <location>
        <begin position="24"/>
        <end position="43"/>
    </location>
</feature>
<evidence type="ECO:0000256" key="8">
    <source>
        <dbReference type="ARBA" id="ARBA00023128"/>
    </source>
</evidence>
<keyword evidence="5" id="KW-0677">Repeat</keyword>
<feature type="repeat" description="Solcar" evidence="10">
    <location>
        <begin position="20"/>
        <end position="110"/>
    </location>
</feature>
<protein>
    <submittedName>
        <fullName evidence="13">Mitochondrial 2-oxodicarboxylate carrier protein-like protein</fullName>
    </submittedName>
</protein>
<dbReference type="GO" id="GO:0005743">
    <property type="term" value="C:mitochondrial inner membrane"/>
    <property type="evidence" value="ECO:0007669"/>
    <property type="project" value="UniProtKB-SubCell"/>
</dbReference>
<reference evidence="13" key="1">
    <citation type="journal article" date="2020" name="Stud. Mycol.">
        <title>101 Dothideomycetes genomes: a test case for predicting lifestyles and emergence of pathogens.</title>
        <authorList>
            <person name="Haridas S."/>
            <person name="Albert R."/>
            <person name="Binder M."/>
            <person name="Bloem J."/>
            <person name="Labutti K."/>
            <person name="Salamov A."/>
            <person name="Andreopoulos B."/>
            <person name="Baker S."/>
            <person name="Barry K."/>
            <person name="Bills G."/>
            <person name="Bluhm B."/>
            <person name="Cannon C."/>
            <person name="Castanera R."/>
            <person name="Culley D."/>
            <person name="Daum C."/>
            <person name="Ezra D."/>
            <person name="Gonzalez J."/>
            <person name="Henrissat B."/>
            <person name="Kuo A."/>
            <person name="Liang C."/>
            <person name="Lipzen A."/>
            <person name="Lutzoni F."/>
            <person name="Magnuson J."/>
            <person name="Mondo S."/>
            <person name="Nolan M."/>
            <person name="Ohm R."/>
            <person name="Pangilinan J."/>
            <person name="Park H.-J."/>
            <person name="Ramirez L."/>
            <person name="Alfaro M."/>
            <person name="Sun H."/>
            <person name="Tritt A."/>
            <person name="Yoshinaga Y."/>
            <person name="Zwiers L.-H."/>
            <person name="Turgeon B."/>
            <person name="Goodwin S."/>
            <person name="Spatafora J."/>
            <person name="Crous P."/>
            <person name="Grigoriev I."/>
        </authorList>
    </citation>
    <scope>NUCLEOTIDE SEQUENCE</scope>
    <source>
        <strain evidence="13">CBS 627.86</strain>
    </source>
</reference>
<keyword evidence="14" id="KW-1185">Reference proteome</keyword>
<evidence type="ECO:0000256" key="2">
    <source>
        <dbReference type="ARBA" id="ARBA00006375"/>
    </source>
</evidence>
<keyword evidence="4 10" id="KW-0812">Transmembrane</keyword>
<dbReference type="InterPro" id="IPR051752">
    <property type="entry name" value="Mito_2-oxodicarb_carrier"/>
</dbReference>
<feature type="repeat" description="Solcar" evidence="10">
    <location>
        <begin position="219"/>
        <end position="309"/>
    </location>
</feature>
<comment type="similarity">
    <text evidence="2 11">Belongs to the mitochondrial carrier (TC 2.A.29) family.</text>
</comment>
<dbReference type="PRINTS" id="PR00927">
    <property type="entry name" value="ADPTRNSLCASE"/>
</dbReference>
<dbReference type="GO" id="GO:0140021">
    <property type="term" value="P:mitochondrial ADP transmembrane transport"/>
    <property type="evidence" value="ECO:0007669"/>
    <property type="project" value="InterPro"/>
</dbReference>